<dbReference type="PANTHER" id="PTHR43364:SF4">
    <property type="entry name" value="NAD(P)-LINKED OXIDOREDUCTASE SUPERFAMILY PROTEIN"/>
    <property type="match status" value="1"/>
</dbReference>
<organism evidence="3 4">
    <name type="scientific">Pycnoporus cinnabarinus</name>
    <name type="common">Cinnabar-red polypore</name>
    <name type="synonym">Trametes cinnabarina</name>
    <dbReference type="NCBI Taxonomy" id="5643"/>
    <lineage>
        <taxon>Eukaryota</taxon>
        <taxon>Fungi</taxon>
        <taxon>Dikarya</taxon>
        <taxon>Basidiomycota</taxon>
        <taxon>Agaricomycotina</taxon>
        <taxon>Agaricomycetes</taxon>
        <taxon>Polyporales</taxon>
        <taxon>Polyporaceae</taxon>
        <taxon>Trametes</taxon>
    </lineage>
</organism>
<sequence length="351" mass="39159">MARPQQKTALNIVMGAATFGEPGREGSRVHDVKDVEAILDVFEAHGHYEVDTARIYTGGTSEEYLAKAGWKKRGLLVDTKLLPNAGKPVPFGGATERISHSPEDLRKHLEISLKALGTDSVEIFYLHGPDRTTPYEVTLKAVDELYKQGKFKRFGVSNYMSWEVAEMVAICKNNGYIQPTVYQGVYNAIHRKVEPELFPCLRKFGIAFYAFNPLGGGFFTGKYRSPDDKVEPGSRFDASKGMGQLYRARYWTLPYFRALSTLQSVASAHDLTMAEIALRWLAHHSLLSREKGDAVLIGASSIAHVEQNLLDLEKGPLPAQLSFMHAAEEVVQALDEVWLSVSPYATDYFHK</sequence>
<dbReference type="OrthoDB" id="2310150at2759"/>
<evidence type="ECO:0000256" key="1">
    <source>
        <dbReference type="ARBA" id="ARBA00023002"/>
    </source>
</evidence>
<proteinExistence type="predicted"/>
<evidence type="ECO:0000313" key="4">
    <source>
        <dbReference type="Proteomes" id="UP000029665"/>
    </source>
</evidence>
<accession>A0A060S6H2</accession>
<comment type="caution">
    <text evidence="3">The sequence shown here is derived from an EMBL/GenBank/DDBJ whole genome shotgun (WGS) entry which is preliminary data.</text>
</comment>
<keyword evidence="4" id="KW-1185">Reference proteome</keyword>
<dbReference type="InterPro" id="IPR023210">
    <property type="entry name" value="NADP_OxRdtase_dom"/>
</dbReference>
<dbReference type="CDD" id="cd19075">
    <property type="entry name" value="AKR_AKR7A1-5"/>
    <property type="match status" value="1"/>
</dbReference>
<keyword evidence="1" id="KW-0560">Oxidoreductase</keyword>
<dbReference type="PANTHER" id="PTHR43364">
    <property type="entry name" value="NADH-SPECIFIC METHYLGLYOXAL REDUCTASE-RELATED"/>
    <property type="match status" value="1"/>
</dbReference>
<name>A0A060S6H2_PYCCI</name>
<dbReference type="STRING" id="5643.A0A060S6H2"/>
<dbReference type="SUPFAM" id="SSF51430">
    <property type="entry name" value="NAD(P)-linked oxidoreductase"/>
    <property type="match status" value="1"/>
</dbReference>
<dbReference type="InterPro" id="IPR036812">
    <property type="entry name" value="NAD(P)_OxRdtase_dom_sf"/>
</dbReference>
<dbReference type="InterPro" id="IPR050523">
    <property type="entry name" value="AKR_Detox_Biosynth"/>
</dbReference>
<dbReference type="EMBL" id="CCBP010000059">
    <property type="protein sequence ID" value="CDO69955.1"/>
    <property type="molecule type" value="Genomic_DNA"/>
</dbReference>
<dbReference type="Pfam" id="PF00248">
    <property type="entry name" value="Aldo_ket_red"/>
    <property type="match status" value="1"/>
</dbReference>
<evidence type="ECO:0000313" key="3">
    <source>
        <dbReference type="EMBL" id="CDO69955.1"/>
    </source>
</evidence>
<dbReference type="GO" id="GO:0016491">
    <property type="term" value="F:oxidoreductase activity"/>
    <property type="evidence" value="ECO:0007669"/>
    <property type="project" value="UniProtKB-KW"/>
</dbReference>
<dbReference type="Proteomes" id="UP000029665">
    <property type="component" value="Unassembled WGS sequence"/>
</dbReference>
<feature type="domain" description="NADP-dependent oxidoreductase" evidence="2">
    <location>
        <begin position="12"/>
        <end position="318"/>
    </location>
</feature>
<dbReference type="HOGENOM" id="CLU_023205_1_1_1"/>
<dbReference type="AlphaFoldDB" id="A0A060S6H2"/>
<protein>
    <recommendedName>
        <fullName evidence="2">NADP-dependent oxidoreductase domain-containing protein</fullName>
    </recommendedName>
</protein>
<gene>
    <name evidence="3" type="ORF">BN946_scf184836.g29</name>
</gene>
<reference evidence="3" key="1">
    <citation type="submission" date="2014-01" db="EMBL/GenBank/DDBJ databases">
        <title>The genome of the white-rot fungus Pycnoporus cinnabarinus: a basidiomycete model with a versatile arsenal for lignocellulosic biomass breakdown.</title>
        <authorList>
            <person name="Levasseur A."/>
            <person name="Lomascolo A."/>
            <person name="Ruiz-Duenas F.J."/>
            <person name="Uzan E."/>
            <person name="Piumi F."/>
            <person name="Kues U."/>
            <person name="Ram A.F.J."/>
            <person name="Murat C."/>
            <person name="Haon M."/>
            <person name="Benoit I."/>
            <person name="Arfi Y."/>
            <person name="Chevret D."/>
            <person name="Drula E."/>
            <person name="Kwon M.J."/>
            <person name="Gouret P."/>
            <person name="Lesage-Meessen L."/>
            <person name="Lombard V."/>
            <person name="Mariette J."/>
            <person name="Noirot C."/>
            <person name="Park J."/>
            <person name="Patyshakuliyeva A."/>
            <person name="Wieneger R.A.B."/>
            <person name="Wosten H.A.B."/>
            <person name="Martin F."/>
            <person name="Coutinho P.M."/>
            <person name="de Vries R."/>
            <person name="Martinez A.T."/>
            <person name="Klopp C."/>
            <person name="Pontarotti P."/>
            <person name="Henrissat B."/>
            <person name="Record E."/>
        </authorList>
    </citation>
    <scope>NUCLEOTIDE SEQUENCE [LARGE SCALE GENOMIC DNA]</scope>
    <source>
        <strain evidence="3">BRFM137</strain>
    </source>
</reference>
<dbReference type="OMA" id="TKIDMAF"/>
<dbReference type="Gene3D" id="3.20.20.100">
    <property type="entry name" value="NADP-dependent oxidoreductase domain"/>
    <property type="match status" value="1"/>
</dbReference>
<evidence type="ECO:0000259" key="2">
    <source>
        <dbReference type="Pfam" id="PF00248"/>
    </source>
</evidence>